<accession>A0ABU0YJ48</accession>
<dbReference type="InterPro" id="IPR053376">
    <property type="entry name" value="Serine_acetyltransferase"/>
</dbReference>
<evidence type="ECO:0000256" key="4">
    <source>
        <dbReference type="ARBA" id="ARBA00022737"/>
    </source>
</evidence>
<evidence type="ECO:0000256" key="3">
    <source>
        <dbReference type="ARBA" id="ARBA00022679"/>
    </source>
</evidence>
<keyword evidence="2" id="KW-0028">Amino-acid biosynthesis</keyword>
<dbReference type="NCBIfam" id="TIGR01172">
    <property type="entry name" value="cysE"/>
    <property type="match status" value="1"/>
</dbReference>
<dbReference type="InterPro" id="IPR045304">
    <property type="entry name" value="LbH_SAT"/>
</dbReference>
<name>A0ABU0YJ48_9PROT</name>
<proteinExistence type="inferred from homology"/>
<dbReference type="RefSeq" id="WP_379954484.1">
    <property type="nucleotide sequence ID" value="NZ_JAUYVI010000002.1"/>
</dbReference>
<dbReference type="Gene3D" id="1.10.3130.10">
    <property type="entry name" value="serine acetyltransferase, domain 1"/>
    <property type="match status" value="1"/>
</dbReference>
<dbReference type="NCBIfam" id="NF041874">
    <property type="entry name" value="EPS_EpsC"/>
    <property type="match status" value="1"/>
</dbReference>
<keyword evidence="3 7" id="KW-0808">Transferase</keyword>
<comment type="catalytic activity">
    <reaction evidence="6 7">
        <text>L-serine + acetyl-CoA = O-acetyl-L-serine + CoA</text>
        <dbReference type="Rhea" id="RHEA:24560"/>
        <dbReference type="ChEBI" id="CHEBI:33384"/>
        <dbReference type="ChEBI" id="CHEBI:57287"/>
        <dbReference type="ChEBI" id="CHEBI:57288"/>
        <dbReference type="ChEBI" id="CHEBI:58340"/>
        <dbReference type="EC" id="2.3.1.30"/>
    </reaction>
</comment>
<evidence type="ECO:0000256" key="2">
    <source>
        <dbReference type="ARBA" id="ARBA00022605"/>
    </source>
</evidence>
<comment type="similarity">
    <text evidence="1 7">Belongs to the transferase hexapeptide repeat family.</text>
</comment>
<protein>
    <recommendedName>
        <fullName evidence="7">Serine acetyltransferase</fullName>
        <ecNumber evidence="7">2.3.1.30</ecNumber>
    </recommendedName>
</protein>
<evidence type="ECO:0000256" key="7">
    <source>
        <dbReference type="PIRNR" id="PIRNR000441"/>
    </source>
</evidence>
<evidence type="ECO:0000313" key="10">
    <source>
        <dbReference type="Proteomes" id="UP001230156"/>
    </source>
</evidence>
<evidence type="ECO:0000256" key="8">
    <source>
        <dbReference type="SAM" id="MobiDB-lite"/>
    </source>
</evidence>
<keyword evidence="5 7" id="KW-0012">Acyltransferase</keyword>
<keyword evidence="4" id="KW-0677">Repeat</keyword>
<dbReference type="PANTHER" id="PTHR42811">
    <property type="entry name" value="SERINE ACETYLTRANSFERASE"/>
    <property type="match status" value="1"/>
</dbReference>
<dbReference type="InterPro" id="IPR011004">
    <property type="entry name" value="Trimer_LpxA-like_sf"/>
</dbReference>
<dbReference type="InterPro" id="IPR018357">
    <property type="entry name" value="Hexapep_transf_CS"/>
</dbReference>
<sequence>MALGIFKRIAEEVDATMARDPAARSRAMVILTYPSFWAVLLHRVAHRVYRAGFYTPARMISQISRFLTGIEINPGARIGRRLFIDHGMGVVIGETAVVGDDVTLYHDVTLGGIAPSINSVAQVNVKRHPTLEDGVIVGAGAQILGDIVVGRNARVGANAVVVRDVPPGVAVVGIPGRVVKPKDACTDFDAYGIPGRELPDPVARAIDGLLDHISRLQARVAALEAEKPNGVHVNGNGTPALSNGEDDPKALAIGDYPPRSPL</sequence>
<dbReference type="InterPro" id="IPR001451">
    <property type="entry name" value="Hexapep"/>
</dbReference>
<dbReference type="Proteomes" id="UP001230156">
    <property type="component" value="Unassembled WGS sequence"/>
</dbReference>
<dbReference type="Pfam" id="PF00132">
    <property type="entry name" value="Hexapep"/>
    <property type="match status" value="1"/>
</dbReference>
<evidence type="ECO:0000313" key="9">
    <source>
        <dbReference type="EMBL" id="MDQ7247076.1"/>
    </source>
</evidence>
<dbReference type="InterPro" id="IPR042122">
    <property type="entry name" value="Ser_AcTrfase_N_sf"/>
</dbReference>
<dbReference type="PROSITE" id="PS00101">
    <property type="entry name" value="HEXAPEP_TRANSFERASES"/>
    <property type="match status" value="1"/>
</dbReference>
<evidence type="ECO:0000256" key="5">
    <source>
        <dbReference type="ARBA" id="ARBA00023315"/>
    </source>
</evidence>
<dbReference type="EC" id="2.3.1.30" evidence="7"/>
<comment type="caution">
    <text evidence="9">The sequence shown here is derived from an EMBL/GenBank/DDBJ whole genome shotgun (WGS) entry which is preliminary data.</text>
</comment>
<gene>
    <name evidence="9" type="primary">epsC</name>
    <name evidence="9" type="ORF">Q8A70_05345</name>
</gene>
<dbReference type="CDD" id="cd03354">
    <property type="entry name" value="LbH_SAT"/>
    <property type="match status" value="1"/>
</dbReference>
<reference evidence="10" key="1">
    <citation type="submission" date="2023-08" db="EMBL/GenBank/DDBJ databases">
        <title>Rhodospirillaceae gen. nov., a novel taxon isolated from the Yangtze River Yuezi River estuary sludge.</title>
        <authorList>
            <person name="Ruan L."/>
        </authorList>
    </citation>
    <scope>NUCLEOTIDE SEQUENCE [LARGE SCALE GENOMIC DNA]</scope>
    <source>
        <strain evidence="10">R-7</strain>
    </source>
</reference>
<dbReference type="SUPFAM" id="SSF51161">
    <property type="entry name" value="Trimeric LpxA-like enzymes"/>
    <property type="match status" value="1"/>
</dbReference>
<dbReference type="Gene3D" id="2.160.10.10">
    <property type="entry name" value="Hexapeptide repeat proteins"/>
    <property type="match status" value="1"/>
</dbReference>
<dbReference type="InterPro" id="IPR005881">
    <property type="entry name" value="Ser_O-AcTrfase"/>
</dbReference>
<evidence type="ECO:0000256" key="1">
    <source>
        <dbReference type="ARBA" id="ARBA00007274"/>
    </source>
</evidence>
<organism evidence="9 10">
    <name type="scientific">Dongia sedimenti</name>
    <dbReference type="NCBI Taxonomy" id="3064282"/>
    <lineage>
        <taxon>Bacteria</taxon>
        <taxon>Pseudomonadati</taxon>
        <taxon>Pseudomonadota</taxon>
        <taxon>Alphaproteobacteria</taxon>
        <taxon>Rhodospirillales</taxon>
        <taxon>Dongiaceae</taxon>
        <taxon>Dongia</taxon>
    </lineage>
</organism>
<feature type="region of interest" description="Disordered" evidence="8">
    <location>
        <begin position="229"/>
        <end position="262"/>
    </location>
</feature>
<evidence type="ECO:0000256" key="6">
    <source>
        <dbReference type="ARBA" id="ARBA00049486"/>
    </source>
</evidence>
<dbReference type="EMBL" id="JAUYVI010000002">
    <property type="protein sequence ID" value="MDQ7247076.1"/>
    <property type="molecule type" value="Genomic_DNA"/>
</dbReference>
<keyword evidence="10" id="KW-1185">Reference proteome</keyword>
<dbReference type="PIRSF" id="PIRSF000441">
    <property type="entry name" value="CysE"/>
    <property type="match status" value="1"/>
</dbReference>